<keyword evidence="4" id="KW-1185">Reference proteome</keyword>
<protein>
    <recommendedName>
        <fullName evidence="2">Rhamnogalacturonase A/B/Epimerase-like pectate lyase domain-containing protein</fullName>
    </recommendedName>
</protein>
<evidence type="ECO:0000313" key="3">
    <source>
        <dbReference type="EMBL" id="ACZ40168.1"/>
    </source>
</evidence>
<evidence type="ECO:0000259" key="2">
    <source>
        <dbReference type="Pfam" id="PF12708"/>
    </source>
</evidence>
<keyword evidence="1" id="KW-0812">Transmembrane</keyword>
<dbReference type="InterPro" id="IPR024535">
    <property type="entry name" value="RHGA/B-epi-like_pectate_lyase"/>
</dbReference>
<dbReference type="HOGENOM" id="CLU_566078_0_0_0"/>
<organism evidence="3 4">
    <name type="scientific">Sphaerobacter thermophilus (strain ATCC 49802 / DSM 20745 / KCCM 41009 / NCIMB 13125 / S 6022)</name>
    <dbReference type="NCBI Taxonomy" id="479434"/>
    <lineage>
        <taxon>Bacteria</taxon>
        <taxon>Pseudomonadati</taxon>
        <taxon>Thermomicrobiota</taxon>
        <taxon>Thermomicrobia</taxon>
        <taxon>Sphaerobacterales</taxon>
        <taxon>Sphaerobacterineae</taxon>
        <taxon>Sphaerobacteraceae</taxon>
        <taxon>Sphaerobacter</taxon>
    </lineage>
</organism>
<dbReference type="InParanoid" id="D1C8M5"/>
<sequence>MDDDTRAAGRRALTLGARCRIMGFGTRRTVVVIACILGLIVTLLGPASDSHATARLAQSASVGNGIIDVKAQFAAAGDGITDDTVALQSAIDAATQANQVLMLPPGTYVTSGITITRPITIVGASPTLTTLRAVPGTKAVLTLGDGTVLPSGMEGFTIANIGIDGAGTAGYGIWIRQYGGIRARFEHLLIQNCLGDPGIGIGNEDHAYSMLMSDLTVKNNRIGLRLVRRVQESKIIGSQIYGNIEHQVVIGDGQTQVTKVSIVASQVEPTTNGASGAALLVNGVSNLYLSSVYSEAKTGATGPALEIAPGMTSYIVADGLHMVGNQVAPYAIRLPADNTNVNLTLVNPIMNGYLNNPPVENLSGPTKRVVWIGTQNQPAMMSVRGGLVVGENGGRLWGNYVGTVEYDPPALAPGATVTTTVAVPGAMKGDMALAGFSAIRDGVYLSAVVSSKDTITVLFENKSAQTIDLPSGTLKVSTWNYQ</sequence>
<keyword evidence="1" id="KW-1133">Transmembrane helix</keyword>
<dbReference type="Pfam" id="PF12708">
    <property type="entry name" value="Pect-lyase_RHGA_epim"/>
    <property type="match status" value="1"/>
</dbReference>
<dbReference type="AlphaFoldDB" id="D1C8M5"/>
<accession>D1C8M5</accession>
<keyword evidence="1" id="KW-0472">Membrane</keyword>
<reference evidence="4" key="1">
    <citation type="submission" date="2009-11" db="EMBL/GenBank/DDBJ databases">
        <title>The complete chromosome 2 of Sphaerobacter thermophilus DSM 20745.</title>
        <authorList>
            <person name="Lucas S."/>
            <person name="Copeland A."/>
            <person name="Lapidus A."/>
            <person name="Glavina del Rio T."/>
            <person name="Dalin E."/>
            <person name="Tice H."/>
            <person name="Bruce D."/>
            <person name="Goodwin L."/>
            <person name="Pitluck S."/>
            <person name="Kyrpides N."/>
            <person name="Mavromatis K."/>
            <person name="Ivanova N."/>
            <person name="Mikhailova N."/>
            <person name="LaButti K.M."/>
            <person name="Clum A."/>
            <person name="Sun H.I."/>
            <person name="Brettin T."/>
            <person name="Detter J.C."/>
            <person name="Han C."/>
            <person name="Larimer F."/>
            <person name="Land M."/>
            <person name="Hauser L."/>
            <person name="Markowitz V."/>
            <person name="Cheng J.F."/>
            <person name="Hugenholtz P."/>
            <person name="Woyke T."/>
            <person name="Wu D."/>
            <person name="Steenblock K."/>
            <person name="Schneider S."/>
            <person name="Pukall R."/>
            <person name="Goeker M."/>
            <person name="Klenk H.P."/>
            <person name="Eisen J.A."/>
        </authorList>
    </citation>
    <scope>NUCLEOTIDE SEQUENCE [LARGE SCALE GENOMIC DNA]</scope>
    <source>
        <strain evidence="4">ATCC 49802 / DSM 20745 / S 6022</strain>
    </source>
</reference>
<dbReference type="EMBL" id="CP001824">
    <property type="protein sequence ID" value="ACZ40168.1"/>
    <property type="molecule type" value="Genomic_DNA"/>
</dbReference>
<proteinExistence type="predicted"/>
<dbReference type="InterPro" id="IPR012334">
    <property type="entry name" value="Pectin_lyas_fold"/>
</dbReference>
<reference evidence="3 4" key="2">
    <citation type="journal article" date="2010" name="Stand. Genomic Sci.">
        <title>Complete genome sequence of Desulfohalobium retbaense type strain (HR(100)).</title>
        <authorList>
            <person name="Spring S."/>
            <person name="Nolan M."/>
            <person name="Lapidus A."/>
            <person name="Glavina Del Rio T."/>
            <person name="Copeland A."/>
            <person name="Tice H."/>
            <person name="Cheng J.F."/>
            <person name="Lucas S."/>
            <person name="Land M."/>
            <person name="Chen F."/>
            <person name="Bruce D."/>
            <person name="Goodwin L."/>
            <person name="Pitluck S."/>
            <person name="Ivanova N."/>
            <person name="Mavromatis K."/>
            <person name="Mikhailova N."/>
            <person name="Pati A."/>
            <person name="Chen A."/>
            <person name="Palaniappan K."/>
            <person name="Hauser L."/>
            <person name="Chang Y.J."/>
            <person name="Jeffries C.D."/>
            <person name="Munk C."/>
            <person name="Kiss H."/>
            <person name="Chain P."/>
            <person name="Han C."/>
            <person name="Brettin T."/>
            <person name="Detter J.C."/>
            <person name="Schuler E."/>
            <person name="Goker M."/>
            <person name="Rohde M."/>
            <person name="Bristow J."/>
            <person name="Eisen J.A."/>
            <person name="Markowitz V."/>
            <person name="Hugenholtz P."/>
            <person name="Kyrpides N.C."/>
            <person name="Klenk H.P."/>
        </authorList>
    </citation>
    <scope>NUCLEOTIDE SEQUENCE [LARGE SCALE GENOMIC DNA]</scope>
    <source>
        <strain evidence="4">ATCC 49802 / DSM 20745 / S 6022</strain>
    </source>
</reference>
<dbReference type="SUPFAM" id="SSF51126">
    <property type="entry name" value="Pectin lyase-like"/>
    <property type="match status" value="1"/>
</dbReference>
<feature type="domain" description="Rhamnogalacturonase A/B/Epimerase-like pectate lyase" evidence="2">
    <location>
        <begin position="71"/>
        <end position="241"/>
    </location>
</feature>
<dbReference type="STRING" id="479434.Sthe_2754"/>
<gene>
    <name evidence="3" type="ordered locus">Sthe_2754</name>
</gene>
<name>D1C8M5_SPHTD</name>
<dbReference type="KEGG" id="sti:Sthe_2754"/>
<dbReference type="InterPro" id="IPR011050">
    <property type="entry name" value="Pectin_lyase_fold/virulence"/>
</dbReference>
<dbReference type="eggNOG" id="COG4677">
    <property type="taxonomic scope" value="Bacteria"/>
</dbReference>
<dbReference type="OrthoDB" id="253409at2"/>
<dbReference type="Proteomes" id="UP000002027">
    <property type="component" value="Chromosome 2"/>
</dbReference>
<dbReference type="RefSeq" id="WP_012873206.1">
    <property type="nucleotide sequence ID" value="NC_013524.1"/>
</dbReference>
<evidence type="ECO:0000313" key="4">
    <source>
        <dbReference type="Proteomes" id="UP000002027"/>
    </source>
</evidence>
<feature type="transmembrane region" description="Helical" evidence="1">
    <location>
        <begin position="30"/>
        <end position="48"/>
    </location>
</feature>
<evidence type="ECO:0000256" key="1">
    <source>
        <dbReference type="SAM" id="Phobius"/>
    </source>
</evidence>
<dbReference type="Gene3D" id="2.160.20.10">
    <property type="entry name" value="Single-stranded right-handed beta-helix, Pectin lyase-like"/>
    <property type="match status" value="1"/>
</dbReference>